<evidence type="ECO:0000256" key="3">
    <source>
        <dbReference type="ARBA" id="ARBA00022989"/>
    </source>
</evidence>
<feature type="transmembrane region" description="Helical" evidence="5">
    <location>
        <begin position="263"/>
        <end position="285"/>
    </location>
</feature>
<gene>
    <name evidence="7" type="ORF">D7322_05820</name>
</gene>
<feature type="domain" description="Major facilitator superfamily (MFS) profile" evidence="6">
    <location>
        <begin position="64"/>
        <end position="440"/>
    </location>
</feature>
<feature type="transmembrane region" description="Helical" evidence="5">
    <location>
        <begin position="61"/>
        <end position="83"/>
    </location>
</feature>
<organism evidence="7 8">
    <name type="scientific">Sphingobacterium puteale</name>
    <dbReference type="NCBI Taxonomy" id="2420510"/>
    <lineage>
        <taxon>Bacteria</taxon>
        <taxon>Pseudomonadati</taxon>
        <taxon>Bacteroidota</taxon>
        <taxon>Sphingobacteriia</taxon>
        <taxon>Sphingobacteriales</taxon>
        <taxon>Sphingobacteriaceae</taxon>
        <taxon>Sphingobacterium</taxon>
    </lineage>
</organism>
<feature type="transmembrane region" description="Helical" evidence="5">
    <location>
        <begin position="384"/>
        <end position="408"/>
    </location>
</feature>
<sequence length="441" mass="48398">MSWLEDFSKISAKRKSLIVPKAVHLTYSSKSTVIFRDKCQLGDLFTHDNCFKMQSEQKSIYTLQFILLCLSSLLFSSSFNMIIPELPNYLSSLGGAEYKGLIIALFTLTAGISRPFSGKLTDRWGRVPVMAIGSIVCFICGFLYPILTSVAGFLFLRLIHGFSTGFKPTSTSAYVADLVPQKRWGEALGMHGLAFSVGTAVGPAIGSAIFDAFGINVMFYSSSFMALLSILIVINMKETLVKKEKFNLSMLKINRKDIIEWRALPAGIITFLSYTAYGVILTLIPDWSEHLGLKNKGLFFLAFTIASVMIRFVSGKVSDRYGRPKVIITGLVIIAIALVVIGFEDSFIGMMIGASIYGIGTGILSPAVNAWTIDLSIPEHRGKAVATMYISLEAGIGLGALLAGLYYADVILRIPQIMYANAVVLVIALLYMLNWQRKSQL</sequence>
<dbReference type="PANTHER" id="PTHR23531">
    <property type="entry name" value="QUINOLENE RESISTANCE PROTEIN NORA"/>
    <property type="match status" value="1"/>
</dbReference>
<evidence type="ECO:0000259" key="6">
    <source>
        <dbReference type="PROSITE" id="PS50850"/>
    </source>
</evidence>
<keyword evidence="4 5" id="KW-0472">Membrane</keyword>
<feature type="transmembrane region" description="Helical" evidence="5">
    <location>
        <begin position="129"/>
        <end position="156"/>
    </location>
</feature>
<feature type="transmembrane region" description="Helical" evidence="5">
    <location>
        <begin position="349"/>
        <end position="372"/>
    </location>
</feature>
<dbReference type="EMBL" id="RBWS01000005">
    <property type="protein sequence ID" value="RKO72605.1"/>
    <property type="molecule type" value="Genomic_DNA"/>
</dbReference>
<dbReference type="CDD" id="cd17489">
    <property type="entry name" value="MFS_YfcJ_like"/>
    <property type="match status" value="1"/>
</dbReference>
<dbReference type="AlphaFoldDB" id="A0A420W1Y2"/>
<dbReference type="Proteomes" id="UP000282423">
    <property type="component" value="Unassembled WGS sequence"/>
</dbReference>
<proteinExistence type="predicted"/>
<accession>A0A420W1Y2</accession>
<protein>
    <submittedName>
        <fullName evidence="7">MFS transporter</fullName>
    </submittedName>
</protein>
<dbReference type="InterPro" id="IPR036259">
    <property type="entry name" value="MFS_trans_sf"/>
</dbReference>
<name>A0A420W1Y2_9SPHI</name>
<comment type="caution">
    <text evidence="7">The sequence shown here is derived from an EMBL/GenBank/DDBJ whole genome shotgun (WGS) entry which is preliminary data.</text>
</comment>
<evidence type="ECO:0000256" key="2">
    <source>
        <dbReference type="ARBA" id="ARBA00022692"/>
    </source>
</evidence>
<dbReference type="OrthoDB" id="9812221at2"/>
<dbReference type="GO" id="GO:0016020">
    <property type="term" value="C:membrane"/>
    <property type="evidence" value="ECO:0007669"/>
    <property type="project" value="UniProtKB-SubCell"/>
</dbReference>
<dbReference type="InterPro" id="IPR052714">
    <property type="entry name" value="MFS_Exporter"/>
</dbReference>
<comment type="subcellular location">
    <subcellularLocation>
        <location evidence="1">Membrane</location>
        <topology evidence="1">Multi-pass membrane protein</topology>
    </subcellularLocation>
</comment>
<evidence type="ECO:0000256" key="1">
    <source>
        <dbReference type="ARBA" id="ARBA00004141"/>
    </source>
</evidence>
<evidence type="ECO:0000256" key="4">
    <source>
        <dbReference type="ARBA" id="ARBA00023136"/>
    </source>
</evidence>
<dbReference type="PANTHER" id="PTHR23531:SF2">
    <property type="entry name" value="PERMEASE"/>
    <property type="match status" value="1"/>
</dbReference>
<dbReference type="Pfam" id="PF07690">
    <property type="entry name" value="MFS_1"/>
    <property type="match status" value="2"/>
</dbReference>
<feature type="transmembrane region" description="Helical" evidence="5">
    <location>
        <begin position="414"/>
        <end position="433"/>
    </location>
</feature>
<keyword evidence="2 5" id="KW-0812">Transmembrane</keyword>
<keyword evidence="3 5" id="KW-1133">Transmembrane helix</keyword>
<feature type="transmembrane region" description="Helical" evidence="5">
    <location>
        <begin position="297"/>
        <end position="314"/>
    </location>
</feature>
<dbReference type="PROSITE" id="PS50850">
    <property type="entry name" value="MFS"/>
    <property type="match status" value="1"/>
</dbReference>
<dbReference type="InterPro" id="IPR011701">
    <property type="entry name" value="MFS"/>
</dbReference>
<dbReference type="InterPro" id="IPR020846">
    <property type="entry name" value="MFS_dom"/>
</dbReference>
<keyword evidence="8" id="KW-1185">Reference proteome</keyword>
<feature type="transmembrane region" description="Helical" evidence="5">
    <location>
        <begin position="217"/>
        <end position="236"/>
    </location>
</feature>
<feature type="transmembrane region" description="Helical" evidence="5">
    <location>
        <begin position="326"/>
        <end position="343"/>
    </location>
</feature>
<dbReference type="PRINTS" id="PR01035">
    <property type="entry name" value="TCRTETA"/>
</dbReference>
<reference evidence="7 8" key="1">
    <citation type="submission" date="2018-10" db="EMBL/GenBank/DDBJ databases">
        <title>Sphingobacterium sp. M05W1-28.</title>
        <authorList>
            <person name="Cai H."/>
        </authorList>
    </citation>
    <scope>NUCLEOTIDE SEQUENCE [LARGE SCALE GENOMIC DNA]</scope>
    <source>
        <strain evidence="7 8">M05W1-28</strain>
    </source>
</reference>
<dbReference type="GO" id="GO:0022857">
    <property type="term" value="F:transmembrane transporter activity"/>
    <property type="evidence" value="ECO:0007669"/>
    <property type="project" value="InterPro"/>
</dbReference>
<dbReference type="InterPro" id="IPR001958">
    <property type="entry name" value="Tet-R_TetA/multi-R_MdtG-like"/>
</dbReference>
<feature type="transmembrane region" description="Helical" evidence="5">
    <location>
        <begin position="98"/>
        <end position="117"/>
    </location>
</feature>
<dbReference type="SUPFAM" id="SSF103473">
    <property type="entry name" value="MFS general substrate transporter"/>
    <property type="match status" value="1"/>
</dbReference>
<evidence type="ECO:0000313" key="8">
    <source>
        <dbReference type="Proteomes" id="UP000282423"/>
    </source>
</evidence>
<dbReference type="Gene3D" id="1.20.1250.20">
    <property type="entry name" value="MFS general substrate transporter like domains"/>
    <property type="match status" value="2"/>
</dbReference>
<evidence type="ECO:0000313" key="7">
    <source>
        <dbReference type="EMBL" id="RKO72605.1"/>
    </source>
</evidence>
<evidence type="ECO:0000256" key="5">
    <source>
        <dbReference type="SAM" id="Phobius"/>
    </source>
</evidence>